<dbReference type="Gene3D" id="1.10.8.10">
    <property type="entry name" value="DNA helicase RuvA subunit, C-terminal domain"/>
    <property type="match status" value="1"/>
</dbReference>
<dbReference type="AlphaFoldDB" id="A0A506U6E8"/>
<dbReference type="GO" id="GO:0102559">
    <property type="term" value="F:peptide chain release factor N(5)-glutamine methyltransferase activity"/>
    <property type="evidence" value="ECO:0007669"/>
    <property type="project" value="UniProtKB-EC"/>
</dbReference>
<feature type="domain" description="Methyltransferase small" evidence="6">
    <location>
        <begin position="131"/>
        <end position="212"/>
    </location>
</feature>
<comment type="similarity">
    <text evidence="5">Belongs to the protein N5-glutamine methyltransferase family. PrmC subfamily.</text>
</comment>
<feature type="binding site" evidence="5">
    <location>
        <position position="161"/>
    </location>
    <ligand>
        <name>S-adenosyl-L-methionine</name>
        <dbReference type="ChEBI" id="CHEBI:59789"/>
    </ligand>
</feature>
<proteinExistence type="inferred from homology"/>
<feature type="binding site" evidence="5">
    <location>
        <position position="205"/>
    </location>
    <ligand>
        <name>S-adenosyl-L-methionine</name>
        <dbReference type="ChEBI" id="CHEBI:59789"/>
    </ligand>
</feature>
<dbReference type="OrthoDB" id="9800643at2"/>
<evidence type="ECO:0000259" key="7">
    <source>
        <dbReference type="Pfam" id="PF17827"/>
    </source>
</evidence>
<dbReference type="InterPro" id="IPR029063">
    <property type="entry name" value="SAM-dependent_MTases_sf"/>
</dbReference>
<keyword evidence="1 5" id="KW-0489">Methyltransferase</keyword>
<dbReference type="RefSeq" id="WP_141166656.1">
    <property type="nucleotide sequence ID" value="NZ_VHLH01000014.1"/>
</dbReference>
<organism evidence="8 9">
    <name type="scientific">Pararhizobium mangrovi</name>
    <dbReference type="NCBI Taxonomy" id="2590452"/>
    <lineage>
        <taxon>Bacteria</taxon>
        <taxon>Pseudomonadati</taxon>
        <taxon>Pseudomonadota</taxon>
        <taxon>Alphaproteobacteria</taxon>
        <taxon>Hyphomicrobiales</taxon>
        <taxon>Rhizobiaceae</taxon>
        <taxon>Rhizobium/Agrobacterium group</taxon>
        <taxon>Pararhizobium</taxon>
    </lineage>
</organism>
<evidence type="ECO:0000256" key="5">
    <source>
        <dbReference type="HAMAP-Rule" id="MF_02126"/>
    </source>
</evidence>
<evidence type="ECO:0000313" key="8">
    <source>
        <dbReference type="EMBL" id="TPW28644.1"/>
    </source>
</evidence>
<dbReference type="InterPro" id="IPR040758">
    <property type="entry name" value="PrmC_N"/>
</dbReference>
<dbReference type="EMBL" id="VHLH01000014">
    <property type="protein sequence ID" value="TPW28644.1"/>
    <property type="molecule type" value="Genomic_DNA"/>
</dbReference>
<sequence length="304" mass="31625">MSVLAALPETEAESVPLGRVLADLRRAFAHAGIAEPAADARVLVAGALGLEPARLILHEADPLDAIARARIGEAGARRLAGEPVYRILGIRSFFGLTLALSPETLEPRVDSEILVEAVMPHVARIAAAKGTCRIADLGTGTGALALALLAATPAATALGTDISIGALETASANAARNGLADRFRTVRSDWFDRVEGERFDLVVSNPPYIASSAIGGLLREVREHDPRAALDGGADGLDAYRRLAEGAAAHLEDGGAVAVEHGFDQPAVVAEIFARMGFSPVSVHHDLAGHRRAAIFVPRIGTCG</sequence>
<dbReference type="InterPro" id="IPR007848">
    <property type="entry name" value="Small_mtfrase_dom"/>
</dbReference>
<dbReference type="InterPro" id="IPR050320">
    <property type="entry name" value="N5-glutamine_MTase"/>
</dbReference>
<dbReference type="HAMAP" id="MF_02126">
    <property type="entry name" value="RF_methyltr_PrmC"/>
    <property type="match status" value="1"/>
</dbReference>
<dbReference type="PROSITE" id="PS00092">
    <property type="entry name" value="N6_MTASE"/>
    <property type="match status" value="1"/>
</dbReference>
<dbReference type="Pfam" id="PF05175">
    <property type="entry name" value="MTS"/>
    <property type="match status" value="1"/>
</dbReference>
<dbReference type="EC" id="2.1.1.297" evidence="5"/>
<comment type="caution">
    <text evidence="8">The sequence shown here is derived from an EMBL/GenBank/DDBJ whole genome shotgun (WGS) entry which is preliminary data.</text>
</comment>
<evidence type="ECO:0000259" key="6">
    <source>
        <dbReference type="Pfam" id="PF05175"/>
    </source>
</evidence>
<feature type="binding site" evidence="5">
    <location>
        <begin position="205"/>
        <end position="208"/>
    </location>
    <ligand>
        <name>substrate</name>
    </ligand>
</feature>
<accession>A0A506U6E8</accession>
<name>A0A506U6E8_9HYPH</name>
<keyword evidence="9" id="KW-1185">Reference proteome</keyword>
<evidence type="ECO:0000313" key="9">
    <source>
        <dbReference type="Proteomes" id="UP000320314"/>
    </source>
</evidence>
<protein>
    <recommendedName>
        <fullName evidence="5">Release factor glutamine methyltransferase</fullName>
        <shortName evidence="5">RF MTase</shortName>
        <ecNumber evidence="5">2.1.1.297</ecNumber>
    </recommendedName>
    <alternativeName>
        <fullName evidence="5">N5-glutamine methyltransferase PrmC</fullName>
    </alternativeName>
    <alternativeName>
        <fullName evidence="5">Protein-(glutamine-N5) MTase PrmC</fullName>
    </alternativeName>
    <alternativeName>
        <fullName evidence="5">Protein-glutamine N-methyltransferase PrmC</fullName>
    </alternativeName>
</protein>
<gene>
    <name evidence="5 8" type="primary">prmC</name>
    <name evidence="8" type="ORF">FJU11_08695</name>
</gene>
<comment type="function">
    <text evidence="5">Methylates the class 1 translation termination release factors RF1/PrfA and RF2/PrfB on the glutamine residue of the universally conserved GGQ motif.</text>
</comment>
<feature type="binding site" evidence="5">
    <location>
        <begin position="138"/>
        <end position="142"/>
    </location>
    <ligand>
        <name>S-adenosyl-L-methionine</name>
        <dbReference type="ChEBI" id="CHEBI:59789"/>
    </ligand>
</feature>
<dbReference type="InterPro" id="IPR004556">
    <property type="entry name" value="HemK-like"/>
</dbReference>
<dbReference type="GO" id="GO:0003676">
    <property type="term" value="F:nucleic acid binding"/>
    <property type="evidence" value="ECO:0007669"/>
    <property type="project" value="InterPro"/>
</dbReference>
<evidence type="ECO:0000256" key="1">
    <source>
        <dbReference type="ARBA" id="ARBA00022603"/>
    </source>
</evidence>
<dbReference type="InterPro" id="IPR019874">
    <property type="entry name" value="RF_methyltr_PrmC"/>
</dbReference>
<keyword evidence="3 5" id="KW-0949">S-adenosyl-L-methionine</keyword>
<comment type="catalytic activity">
    <reaction evidence="4 5">
        <text>L-glutaminyl-[peptide chain release factor] + S-adenosyl-L-methionine = N(5)-methyl-L-glutaminyl-[peptide chain release factor] + S-adenosyl-L-homocysteine + H(+)</text>
        <dbReference type="Rhea" id="RHEA:42896"/>
        <dbReference type="Rhea" id="RHEA-COMP:10271"/>
        <dbReference type="Rhea" id="RHEA-COMP:10272"/>
        <dbReference type="ChEBI" id="CHEBI:15378"/>
        <dbReference type="ChEBI" id="CHEBI:30011"/>
        <dbReference type="ChEBI" id="CHEBI:57856"/>
        <dbReference type="ChEBI" id="CHEBI:59789"/>
        <dbReference type="ChEBI" id="CHEBI:61891"/>
        <dbReference type="EC" id="2.1.1.297"/>
    </reaction>
</comment>
<dbReference type="NCBIfam" id="TIGR00536">
    <property type="entry name" value="hemK_fam"/>
    <property type="match status" value="1"/>
</dbReference>
<keyword evidence="2 5" id="KW-0808">Transferase</keyword>
<dbReference type="SUPFAM" id="SSF53335">
    <property type="entry name" value="S-adenosyl-L-methionine-dependent methyltransferases"/>
    <property type="match status" value="1"/>
</dbReference>
<dbReference type="Pfam" id="PF17827">
    <property type="entry name" value="PrmC_N"/>
    <property type="match status" value="1"/>
</dbReference>
<feature type="binding site" evidence="5">
    <location>
        <position position="190"/>
    </location>
    <ligand>
        <name>S-adenosyl-L-methionine</name>
        <dbReference type="ChEBI" id="CHEBI:59789"/>
    </ligand>
</feature>
<evidence type="ECO:0000256" key="3">
    <source>
        <dbReference type="ARBA" id="ARBA00022691"/>
    </source>
</evidence>
<dbReference type="GO" id="GO:0032259">
    <property type="term" value="P:methylation"/>
    <property type="evidence" value="ECO:0007669"/>
    <property type="project" value="UniProtKB-KW"/>
</dbReference>
<dbReference type="Gene3D" id="3.40.50.150">
    <property type="entry name" value="Vaccinia Virus protein VP39"/>
    <property type="match status" value="1"/>
</dbReference>
<dbReference type="NCBIfam" id="TIGR03534">
    <property type="entry name" value="RF_mod_PrmC"/>
    <property type="match status" value="1"/>
</dbReference>
<reference evidence="8 9" key="1">
    <citation type="submission" date="2019-06" db="EMBL/GenBank/DDBJ databases">
        <authorList>
            <person name="Li M."/>
        </authorList>
    </citation>
    <scope>NUCLEOTIDE SEQUENCE [LARGE SCALE GENOMIC DNA]</scope>
    <source>
        <strain evidence="8 9">BGMRC6574</strain>
    </source>
</reference>
<evidence type="ECO:0000256" key="2">
    <source>
        <dbReference type="ARBA" id="ARBA00022679"/>
    </source>
</evidence>
<dbReference type="PANTHER" id="PTHR18895">
    <property type="entry name" value="HEMK METHYLTRANSFERASE"/>
    <property type="match status" value="1"/>
</dbReference>
<dbReference type="InterPro" id="IPR002052">
    <property type="entry name" value="DNA_methylase_N6_adenine_CS"/>
</dbReference>
<dbReference type="Proteomes" id="UP000320314">
    <property type="component" value="Unassembled WGS sequence"/>
</dbReference>
<feature type="domain" description="Release factor glutamine methyltransferase N-terminal" evidence="7">
    <location>
        <begin position="20"/>
        <end position="89"/>
    </location>
</feature>
<evidence type="ECO:0000256" key="4">
    <source>
        <dbReference type="ARBA" id="ARBA00048391"/>
    </source>
</evidence>
<dbReference type="PANTHER" id="PTHR18895:SF74">
    <property type="entry name" value="MTRF1L RELEASE FACTOR GLUTAMINE METHYLTRANSFERASE"/>
    <property type="match status" value="1"/>
</dbReference>